<dbReference type="GO" id="GO:0031411">
    <property type="term" value="C:gas vesicle"/>
    <property type="evidence" value="ECO:0007669"/>
    <property type="project" value="UniProtKB-SubCell"/>
</dbReference>
<name>W0JRU5_9EURY</name>
<protein>
    <submittedName>
        <fullName evidence="5">Gas vesicle protein GvpFL</fullName>
    </submittedName>
</protein>
<evidence type="ECO:0000256" key="1">
    <source>
        <dbReference type="ARBA" id="ARBA00022987"/>
    </source>
</evidence>
<feature type="region of interest" description="Disordered" evidence="4">
    <location>
        <begin position="234"/>
        <end position="254"/>
    </location>
</feature>
<dbReference type="PANTHER" id="PTHR36852">
    <property type="entry name" value="PROTEIN GVPL 2"/>
    <property type="match status" value="1"/>
</dbReference>
<keyword evidence="1" id="KW-0304">Gas vesicle</keyword>
<dbReference type="PATRIC" id="fig|797299.3.peg.1997"/>
<dbReference type="Proteomes" id="UP000019024">
    <property type="component" value="Chromosome"/>
</dbReference>
<evidence type="ECO:0000256" key="4">
    <source>
        <dbReference type="SAM" id="MobiDB-lite"/>
    </source>
</evidence>
<evidence type="ECO:0000256" key="2">
    <source>
        <dbReference type="ARBA" id="ARBA00035108"/>
    </source>
</evidence>
<dbReference type="Pfam" id="PF06386">
    <property type="entry name" value="GvpL_GvpF"/>
    <property type="match status" value="1"/>
</dbReference>
<dbReference type="STRING" id="797299.HALLA_14945"/>
<dbReference type="InterPro" id="IPR054796">
    <property type="entry name" value="Gas_vesic_GvpL"/>
</dbReference>
<dbReference type="AlphaFoldDB" id="W0JRU5"/>
<feature type="region of interest" description="Disordered" evidence="4">
    <location>
        <begin position="1"/>
        <end position="25"/>
    </location>
</feature>
<dbReference type="GO" id="GO:0031412">
    <property type="term" value="P:gas vesicle organization"/>
    <property type="evidence" value="ECO:0007669"/>
    <property type="project" value="InterPro"/>
</dbReference>
<dbReference type="InterPro" id="IPR009430">
    <property type="entry name" value="GvpL/GvpF"/>
</dbReference>
<comment type="subcellular location">
    <subcellularLocation>
        <location evidence="2">Gas vesicle</location>
    </subcellularLocation>
</comment>
<dbReference type="eggNOG" id="arCOG03090">
    <property type="taxonomic scope" value="Archaea"/>
</dbReference>
<gene>
    <name evidence="5" type="ORF">HALLA_14945</name>
</gene>
<dbReference type="KEGG" id="hlr:HALLA_14945"/>
<dbReference type="OrthoDB" id="350702at2157"/>
<feature type="compositionally biased region" description="Basic and acidic residues" evidence="4">
    <location>
        <begin position="42"/>
        <end position="54"/>
    </location>
</feature>
<accession>W0JRU5</accession>
<reference evidence="5 6" key="1">
    <citation type="submission" date="2014-01" db="EMBL/GenBank/DDBJ databases">
        <authorList>
            <consortium name="DOE Joint Genome Institute"/>
            <person name="Anderson I."/>
            <person name="Huntemann M."/>
            <person name="Han J."/>
            <person name="Chen A."/>
            <person name="Kyrpides N."/>
            <person name="Mavromatis K."/>
            <person name="Markowitz V."/>
            <person name="Palaniappan K."/>
            <person name="Ivanova N."/>
            <person name="Schaumberg A."/>
            <person name="Pati A."/>
            <person name="Liolios K."/>
            <person name="Nordberg H.P."/>
            <person name="Cantor M.N."/>
            <person name="Hua S.X."/>
            <person name="Woyke T."/>
        </authorList>
    </citation>
    <scope>NUCLEOTIDE SEQUENCE [LARGE SCALE GENOMIC DNA]</scope>
    <source>
        <strain evidence="5 6">XH-48</strain>
    </source>
</reference>
<evidence type="ECO:0000313" key="6">
    <source>
        <dbReference type="Proteomes" id="UP000019024"/>
    </source>
</evidence>
<keyword evidence="6" id="KW-1185">Reference proteome</keyword>
<sequence length="309" mass="34379">MSGDRAGSGVDSREERRGAVESDSLPDIEEGRYLYCAVRVDGDDSRGEDSRNGDALDLETGGVDGEPVSVISVGDIGVVCHECDGLYDSDDLAQVKRWLVRHQTVVDAAGEQFGTPIPFQFDTIIRTDDDGVREWLRNESDTLEPTLEELAGHWEYRIEVVETDPLEEQRLLERDEQLADLRERIDDSGSGTAHLLEKQYEQRLKQLRADRRERIEADLRERIDERVREVHALERSPNATLDDGSDDSAETSLDSGETLCRFTVLAHEDEEGAVGSVLDDVASNPGFTVKFTGPWPPYTFAPELGGNDG</sequence>
<dbReference type="EMBL" id="CP007055">
    <property type="protein sequence ID" value="AHF99894.1"/>
    <property type="molecule type" value="Genomic_DNA"/>
</dbReference>
<feature type="region of interest" description="Disordered" evidence="4">
    <location>
        <begin position="42"/>
        <end position="63"/>
    </location>
</feature>
<feature type="compositionally biased region" description="Basic and acidic residues" evidence="4">
    <location>
        <begin position="11"/>
        <end position="20"/>
    </location>
</feature>
<dbReference type="RefSeq" id="WP_049953136.1">
    <property type="nucleotide sequence ID" value="NZ_CP007055.1"/>
</dbReference>
<dbReference type="HOGENOM" id="CLU_065736_1_0_2"/>
<comment type="similarity">
    <text evidence="3">Belongs to the gas vesicle GvpF/GvpL family.</text>
</comment>
<organism evidence="5 6">
    <name type="scientific">Halostagnicola larsenii XH-48</name>
    <dbReference type="NCBI Taxonomy" id="797299"/>
    <lineage>
        <taxon>Archaea</taxon>
        <taxon>Methanobacteriati</taxon>
        <taxon>Methanobacteriota</taxon>
        <taxon>Stenosarchaea group</taxon>
        <taxon>Halobacteria</taxon>
        <taxon>Halobacteriales</taxon>
        <taxon>Natrialbaceae</taxon>
        <taxon>Halostagnicola</taxon>
    </lineage>
</organism>
<evidence type="ECO:0000313" key="5">
    <source>
        <dbReference type="EMBL" id="AHF99894.1"/>
    </source>
</evidence>
<dbReference type="GeneID" id="25145722"/>
<dbReference type="PANTHER" id="PTHR36852:SF1">
    <property type="entry name" value="PROTEIN GVPL 2"/>
    <property type="match status" value="1"/>
</dbReference>
<proteinExistence type="inferred from homology"/>
<dbReference type="NCBIfam" id="NF045778">
    <property type="entry name" value="gas_vesic_GvpL"/>
    <property type="match status" value="1"/>
</dbReference>
<evidence type="ECO:0000256" key="3">
    <source>
        <dbReference type="ARBA" id="ARBA00035643"/>
    </source>
</evidence>